<gene>
    <name evidence="1" type="ORF">CRENBAI_022529</name>
</gene>
<keyword evidence="2" id="KW-1185">Reference proteome</keyword>
<evidence type="ECO:0000313" key="2">
    <source>
        <dbReference type="Proteomes" id="UP001311232"/>
    </source>
</evidence>
<proteinExistence type="predicted"/>
<accession>A0AAV9SGW5</accession>
<organism evidence="1 2">
    <name type="scientific">Crenichthys baileyi</name>
    <name type="common">White River springfish</name>
    <dbReference type="NCBI Taxonomy" id="28760"/>
    <lineage>
        <taxon>Eukaryota</taxon>
        <taxon>Metazoa</taxon>
        <taxon>Chordata</taxon>
        <taxon>Craniata</taxon>
        <taxon>Vertebrata</taxon>
        <taxon>Euteleostomi</taxon>
        <taxon>Actinopterygii</taxon>
        <taxon>Neopterygii</taxon>
        <taxon>Teleostei</taxon>
        <taxon>Neoteleostei</taxon>
        <taxon>Acanthomorphata</taxon>
        <taxon>Ovalentaria</taxon>
        <taxon>Atherinomorphae</taxon>
        <taxon>Cyprinodontiformes</taxon>
        <taxon>Goodeidae</taxon>
        <taxon>Crenichthys</taxon>
    </lineage>
</organism>
<protein>
    <submittedName>
        <fullName evidence="1">Uncharacterized protein</fullName>
    </submittedName>
</protein>
<evidence type="ECO:0000313" key="1">
    <source>
        <dbReference type="EMBL" id="KAK5620539.1"/>
    </source>
</evidence>
<reference evidence="1 2" key="1">
    <citation type="submission" date="2021-06" db="EMBL/GenBank/DDBJ databases">
        <authorList>
            <person name="Palmer J.M."/>
        </authorList>
    </citation>
    <scope>NUCLEOTIDE SEQUENCE [LARGE SCALE GENOMIC DNA]</scope>
    <source>
        <strain evidence="1 2">MEX-2019</strain>
        <tissue evidence="1">Muscle</tissue>
    </source>
</reference>
<dbReference type="AlphaFoldDB" id="A0AAV9SGW5"/>
<sequence>MPIFASGLTCIISQHSQFSQQLCHQDAYISELCRGCVKHSSSEWKQQKVSLFSKCSKVLQMSKLYSQFTVSHTSKTPSIHSVASQELKLQALMIAFFRLAFYYLLVSIAF</sequence>
<name>A0AAV9SGW5_9TELE</name>
<comment type="caution">
    <text evidence="1">The sequence shown here is derived from an EMBL/GenBank/DDBJ whole genome shotgun (WGS) entry which is preliminary data.</text>
</comment>
<dbReference type="Proteomes" id="UP001311232">
    <property type="component" value="Unassembled WGS sequence"/>
</dbReference>
<dbReference type="EMBL" id="JAHHUM010000354">
    <property type="protein sequence ID" value="KAK5620539.1"/>
    <property type="molecule type" value="Genomic_DNA"/>
</dbReference>